<gene>
    <name evidence="2" type="ORF">GCM10025870_23660</name>
</gene>
<sequence>MSAAEWRESRSVIGPVALAVGIAAVVLAFATPNRGMGASAVLAGLAASASALGLVAHARARRGDRRSTSAIAAVWIGVGALAIVAISVLPALLMSTPASGAG</sequence>
<reference evidence="3" key="1">
    <citation type="journal article" date="2019" name="Int. J. Syst. Evol. Microbiol.">
        <title>The Global Catalogue of Microorganisms (GCM) 10K type strain sequencing project: providing services to taxonomists for standard genome sequencing and annotation.</title>
        <authorList>
            <consortium name="The Broad Institute Genomics Platform"/>
            <consortium name="The Broad Institute Genome Sequencing Center for Infectious Disease"/>
            <person name="Wu L."/>
            <person name="Ma J."/>
        </authorList>
    </citation>
    <scope>NUCLEOTIDE SEQUENCE [LARGE SCALE GENOMIC DNA]</scope>
    <source>
        <strain evidence="3">NBRC 109019</strain>
    </source>
</reference>
<keyword evidence="1" id="KW-0812">Transmembrane</keyword>
<proteinExistence type="predicted"/>
<keyword evidence="1" id="KW-1133">Transmembrane helix</keyword>
<keyword evidence="1" id="KW-0472">Membrane</keyword>
<organism evidence="2 3">
    <name type="scientific">Agromyces marinus</name>
    <dbReference type="NCBI Taxonomy" id="1389020"/>
    <lineage>
        <taxon>Bacteria</taxon>
        <taxon>Bacillati</taxon>
        <taxon>Actinomycetota</taxon>
        <taxon>Actinomycetes</taxon>
        <taxon>Micrococcales</taxon>
        <taxon>Microbacteriaceae</taxon>
        <taxon>Agromyces</taxon>
    </lineage>
</organism>
<feature type="transmembrane region" description="Helical" evidence="1">
    <location>
        <begin position="70"/>
        <end position="93"/>
    </location>
</feature>
<accession>A0ABN6YH91</accession>
<dbReference type="EMBL" id="AP027734">
    <property type="protein sequence ID" value="BDZ55293.1"/>
    <property type="molecule type" value="Genomic_DNA"/>
</dbReference>
<feature type="transmembrane region" description="Helical" evidence="1">
    <location>
        <begin position="36"/>
        <end position="58"/>
    </location>
</feature>
<evidence type="ECO:0000313" key="3">
    <source>
        <dbReference type="Proteomes" id="UP001321477"/>
    </source>
</evidence>
<feature type="transmembrane region" description="Helical" evidence="1">
    <location>
        <begin position="12"/>
        <end position="30"/>
    </location>
</feature>
<name>A0ABN6YH91_9MICO</name>
<protein>
    <recommendedName>
        <fullName evidence="4">DUF4190 domain-containing protein</fullName>
    </recommendedName>
</protein>
<evidence type="ECO:0000256" key="1">
    <source>
        <dbReference type="SAM" id="Phobius"/>
    </source>
</evidence>
<evidence type="ECO:0008006" key="4">
    <source>
        <dbReference type="Google" id="ProtNLM"/>
    </source>
</evidence>
<dbReference type="Proteomes" id="UP001321477">
    <property type="component" value="Chromosome"/>
</dbReference>
<evidence type="ECO:0000313" key="2">
    <source>
        <dbReference type="EMBL" id="BDZ55293.1"/>
    </source>
</evidence>
<keyword evidence="3" id="KW-1185">Reference proteome</keyword>